<evidence type="ECO:0000259" key="1">
    <source>
        <dbReference type="Pfam" id="PF18765"/>
    </source>
</evidence>
<gene>
    <name evidence="2" type="ORF">GCM10011425_08310</name>
</gene>
<reference evidence="2" key="2">
    <citation type="submission" date="2020-09" db="EMBL/GenBank/DDBJ databases">
        <authorList>
            <person name="Sun Q."/>
            <person name="Sedlacek I."/>
        </authorList>
    </citation>
    <scope>NUCLEOTIDE SEQUENCE</scope>
    <source>
        <strain evidence="2">CCM 8711</strain>
    </source>
</reference>
<keyword evidence="3" id="KW-1185">Reference proteome</keyword>
<dbReference type="Proteomes" id="UP000662074">
    <property type="component" value="Unassembled WGS sequence"/>
</dbReference>
<comment type="caution">
    <text evidence="2">The sequence shown here is derived from an EMBL/GenBank/DDBJ whole genome shotgun (WGS) entry which is preliminary data.</text>
</comment>
<dbReference type="CDD" id="cd05403">
    <property type="entry name" value="NT_KNTase_like"/>
    <property type="match status" value="1"/>
</dbReference>
<dbReference type="EMBL" id="BMDO01000001">
    <property type="protein sequence ID" value="GGI49619.1"/>
    <property type="molecule type" value="Genomic_DNA"/>
</dbReference>
<proteinExistence type="predicted"/>
<protein>
    <recommendedName>
        <fullName evidence="1">Polymerase beta nucleotidyltransferase domain-containing protein</fullName>
    </recommendedName>
</protein>
<evidence type="ECO:0000313" key="2">
    <source>
        <dbReference type="EMBL" id="GGI49619.1"/>
    </source>
</evidence>
<dbReference type="Gene3D" id="3.30.460.10">
    <property type="entry name" value="Beta Polymerase, domain 2"/>
    <property type="match status" value="1"/>
</dbReference>
<reference evidence="2" key="1">
    <citation type="journal article" date="2014" name="Int. J. Syst. Evol. Microbiol.">
        <title>Complete genome sequence of Corynebacterium casei LMG S-19264T (=DSM 44701T), isolated from a smear-ripened cheese.</title>
        <authorList>
            <consortium name="US DOE Joint Genome Institute (JGI-PGF)"/>
            <person name="Walter F."/>
            <person name="Albersmeier A."/>
            <person name="Kalinowski J."/>
            <person name="Ruckert C."/>
        </authorList>
    </citation>
    <scope>NUCLEOTIDE SEQUENCE</scope>
    <source>
        <strain evidence="2">CCM 8711</strain>
    </source>
</reference>
<dbReference type="InterPro" id="IPR041633">
    <property type="entry name" value="Polbeta"/>
</dbReference>
<dbReference type="SUPFAM" id="SSF81301">
    <property type="entry name" value="Nucleotidyltransferase"/>
    <property type="match status" value="1"/>
</dbReference>
<feature type="domain" description="Polymerase beta nucleotidyltransferase" evidence="1">
    <location>
        <begin position="10"/>
        <end position="79"/>
    </location>
</feature>
<name>A0A917J983_9SPHI</name>
<dbReference type="InterPro" id="IPR043519">
    <property type="entry name" value="NT_sf"/>
</dbReference>
<dbReference type="Pfam" id="PF18765">
    <property type="entry name" value="Polbeta"/>
    <property type="match status" value="1"/>
</dbReference>
<dbReference type="RefSeq" id="WP_188414033.1">
    <property type="nucleotide sequence ID" value="NZ_BMDO01000001.1"/>
</dbReference>
<sequence length="86" mass="9919">MQNIIQDNLEQIQQLMRAYDVTHAYAFGSAATNTMHADSDVDFVIRFKAGIDFQTYGHNYFELMYALQNLLKRDVELVAEETITNP</sequence>
<evidence type="ECO:0000313" key="3">
    <source>
        <dbReference type="Proteomes" id="UP000662074"/>
    </source>
</evidence>
<organism evidence="2 3">
    <name type="scientific">Mucilaginibacter galii</name>
    <dbReference type="NCBI Taxonomy" id="2005073"/>
    <lineage>
        <taxon>Bacteria</taxon>
        <taxon>Pseudomonadati</taxon>
        <taxon>Bacteroidota</taxon>
        <taxon>Sphingobacteriia</taxon>
        <taxon>Sphingobacteriales</taxon>
        <taxon>Sphingobacteriaceae</taxon>
        <taxon>Mucilaginibacter</taxon>
    </lineage>
</organism>
<dbReference type="AlphaFoldDB" id="A0A917J983"/>
<accession>A0A917J983</accession>